<dbReference type="GO" id="GO:0015031">
    <property type="term" value="P:protein transport"/>
    <property type="evidence" value="ECO:0007669"/>
    <property type="project" value="UniProtKB-KW"/>
</dbReference>
<dbReference type="RefSeq" id="WP_322808728.1">
    <property type="nucleotide sequence ID" value="NZ_JAVBVO010000003.1"/>
</dbReference>
<dbReference type="SMART" id="SM01323">
    <property type="entry name" value="YajC"/>
    <property type="match status" value="1"/>
</dbReference>
<organism evidence="11 12">
    <name type="scientific">Carnobacterium maltaromaticum</name>
    <name type="common">Carnobacterium piscicola</name>
    <dbReference type="NCBI Taxonomy" id="2751"/>
    <lineage>
        <taxon>Bacteria</taxon>
        <taxon>Bacillati</taxon>
        <taxon>Bacillota</taxon>
        <taxon>Bacilli</taxon>
        <taxon>Lactobacillales</taxon>
        <taxon>Carnobacteriaceae</taxon>
        <taxon>Carnobacterium</taxon>
    </lineage>
</organism>
<gene>
    <name evidence="11" type="primary">yajC</name>
    <name evidence="11" type="ORF">RAK27_06375</name>
</gene>
<name>A0AAW9JRY1_CARML</name>
<keyword evidence="3" id="KW-0813">Transport</keyword>
<proteinExistence type="inferred from homology"/>
<evidence type="ECO:0000256" key="6">
    <source>
        <dbReference type="ARBA" id="ARBA00022927"/>
    </source>
</evidence>
<evidence type="ECO:0000256" key="4">
    <source>
        <dbReference type="ARBA" id="ARBA00022475"/>
    </source>
</evidence>
<feature type="transmembrane region" description="Helical" evidence="10">
    <location>
        <begin position="6"/>
        <end position="22"/>
    </location>
</feature>
<protein>
    <submittedName>
        <fullName evidence="11">Preprotein translocase subunit YajC</fullName>
    </submittedName>
</protein>
<evidence type="ECO:0000256" key="3">
    <source>
        <dbReference type="ARBA" id="ARBA00022448"/>
    </source>
</evidence>
<dbReference type="Proteomes" id="UP001290462">
    <property type="component" value="Unassembled WGS sequence"/>
</dbReference>
<evidence type="ECO:0000256" key="8">
    <source>
        <dbReference type="ARBA" id="ARBA00023010"/>
    </source>
</evidence>
<comment type="similarity">
    <text evidence="2">Belongs to the YajC family.</text>
</comment>
<evidence type="ECO:0000313" key="11">
    <source>
        <dbReference type="EMBL" id="MDZ5758283.1"/>
    </source>
</evidence>
<dbReference type="GO" id="GO:0005886">
    <property type="term" value="C:plasma membrane"/>
    <property type="evidence" value="ECO:0007669"/>
    <property type="project" value="UniProtKB-SubCell"/>
</dbReference>
<dbReference type="InterPro" id="IPR003849">
    <property type="entry name" value="Preprotein_translocase_YajC"/>
</dbReference>
<keyword evidence="8" id="KW-0811">Translocation</keyword>
<keyword evidence="6" id="KW-0653">Protein transport</keyword>
<dbReference type="PANTHER" id="PTHR33909:SF1">
    <property type="entry name" value="SEC TRANSLOCON ACCESSORY COMPLEX SUBUNIT YAJC"/>
    <property type="match status" value="1"/>
</dbReference>
<sequence>MGNLIGLLPMVAVVGVFYFLMMKPQKKAADEKKKMMNALKKGDSIVTIGGLHGEIDEINESDKTVVLDCDGIYLTFERAAIARVTNSAPMVADTIVTEETVIEAPADSVEEVIVEEKIETIDETK</sequence>
<evidence type="ECO:0000256" key="1">
    <source>
        <dbReference type="ARBA" id="ARBA00004162"/>
    </source>
</evidence>
<evidence type="ECO:0000256" key="10">
    <source>
        <dbReference type="SAM" id="Phobius"/>
    </source>
</evidence>
<evidence type="ECO:0000256" key="5">
    <source>
        <dbReference type="ARBA" id="ARBA00022692"/>
    </source>
</evidence>
<comment type="caution">
    <text evidence="11">The sequence shown here is derived from an EMBL/GenBank/DDBJ whole genome shotgun (WGS) entry which is preliminary data.</text>
</comment>
<dbReference type="EMBL" id="JAVBVO010000003">
    <property type="protein sequence ID" value="MDZ5758283.1"/>
    <property type="molecule type" value="Genomic_DNA"/>
</dbReference>
<dbReference type="PRINTS" id="PR01853">
    <property type="entry name" value="YAJCTRNLCASE"/>
</dbReference>
<dbReference type="AlphaFoldDB" id="A0AAW9JRY1"/>
<keyword evidence="4" id="KW-1003">Cell membrane</keyword>
<reference evidence="11" key="1">
    <citation type="submission" date="2023-08" db="EMBL/GenBank/DDBJ databases">
        <title>Genomic characterization of piscicolin 126 produced by Carnobacterium maltaromaticum CM22 strain isolated from salmon (Salmo salar).</title>
        <authorList>
            <person name="Gonzalez-Gragera E."/>
            <person name="Garcia-Lopez J.D."/>
            <person name="Teso-Perez C."/>
            <person name="Gimenez-Hernandez I."/>
            <person name="Peralta-Sanchez J.M."/>
            <person name="Valdivia E."/>
            <person name="Montalban-Lopez M."/>
            <person name="Martin-Platero A.M."/>
            <person name="Banos A."/>
            <person name="Martinez-Bueno M."/>
        </authorList>
    </citation>
    <scope>NUCLEOTIDE SEQUENCE</scope>
    <source>
        <strain evidence="11">CM22</strain>
    </source>
</reference>
<evidence type="ECO:0000256" key="7">
    <source>
        <dbReference type="ARBA" id="ARBA00022989"/>
    </source>
</evidence>
<evidence type="ECO:0000256" key="2">
    <source>
        <dbReference type="ARBA" id="ARBA00006742"/>
    </source>
</evidence>
<accession>A0AAW9JRY1</accession>
<evidence type="ECO:0000256" key="9">
    <source>
        <dbReference type="ARBA" id="ARBA00023136"/>
    </source>
</evidence>
<keyword evidence="9 10" id="KW-0472">Membrane</keyword>
<keyword evidence="7 10" id="KW-1133">Transmembrane helix</keyword>
<evidence type="ECO:0000313" key="12">
    <source>
        <dbReference type="Proteomes" id="UP001290462"/>
    </source>
</evidence>
<dbReference type="PANTHER" id="PTHR33909">
    <property type="entry name" value="SEC TRANSLOCON ACCESSORY COMPLEX SUBUNIT YAJC"/>
    <property type="match status" value="1"/>
</dbReference>
<keyword evidence="5 10" id="KW-0812">Transmembrane</keyword>
<comment type="subcellular location">
    <subcellularLocation>
        <location evidence="1">Cell membrane</location>
        <topology evidence="1">Single-pass membrane protein</topology>
    </subcellularLocation>
</comment>
<dbReference type="Pfam" id="PF02699">
    <property type="entry name" value="YajC"/>
    <property type="match status" value="1"/>
</dbReference>
<dbReference type="NCBIfam" id="TIGR00739">
    <property type="entry name" value="yajC"/>
    <property type="match status" value="1"/>
</dbReference>